<sequence>MIRKAILPLFVITFLRLSCEARPFPFMGPPPPPPPPPPMMMRPMMGPMMGPMMPPPPPPPPPFMFRRRDPIRGMIAGAAIGGLLGAMG</sequence>
<evidence type="ECO:0000313" key="3">
    <source>
        <dbReference type="WBParaSite" id="HCON_00099452-00001"/>
    </source>
</evidence>
<name>A0A7I5EA53_HAECO</name>
<feature type="chain" id="PRO_5029651918" evidence="1">
    <location>
        <begin position="22"/>
        <end position="88"/>
    </location>
</feature>
<evidence type="ECO:0000256" key="1">
    <source>
        <dbReference type="SAM" id="SignalP"/>
    </source>
</evidence>
<proteinExistence type="predicted"/>
<feature type="signal peptide" evidence="1">
    <location>
        <begin position="1"/>
        <end position="21"/>
    </location>
</feature>
<accession>A0A7I5EA53</accession>
<dbReference type="WBParaSite" id="HCON_00099452-00001">
    <property type="protein sequence ID" value="HCON_00099452-00001"/>
    <property type="gene ID" value="HCON_00099452"/>
</dbReference>
<reference evidence="3" key="1">
    <citation type="submission" date="2020-12" db="UniProtKB">
        <authorList>
            <consortium name="WormBaseParasite"/>
        </authorList>
    </citation>
    <scope>IDENTIFICATION</scope>
    <source>
        <strain evidence="3">MHco3</strain>
    </source>
</reference>
<dbReference type="AlphaFoldDB" id="A0A7I5EA53"/>
<keyword evidence="1" id="KW-0732">Signal</keyword>
<keyword evidence="2" id="KW-1185">Reference proteome</keyword>
<organism evidence="2 3">
    <name type="scientific">Haemonchus contortus</name>
    <name type="common">Barber pole worm</name>
    <dbReference type="NCBI Taxonomy" id="6289"/>
    <lineage>
        <taxon>Eukaryota</taxon>
        <taxon>Metazoa</taxon>
        <taxon>Ecdysozoa</taxon>
        <taxon>Nematoda</taxon>
        <taxon>Chromadorea</taxon>
        <taxon>Rhabditida</taxon>
        <taxon>Rhabditina</taxon>
        <taxon>Rhabditomorpha</taxon>
        <taxon>Strongyloidea</taxon>
        <taxon>Trichostrongylidae</taxon>
        <taxon>Haemonchus</taxon>
    </lineage>
</organism>
<protein>
    <submittedName>
        <fullName evidence="3">Uncharacterized protein</fullName>
    </submittedName>
</protein>
<evidence type="ECO:0000313" key="2">
    <source>
        <dbReference type="Proteomes" id="UP000025227"/>
    </source>
</evidence>
<dbReference type="Proteomes" id="UP000025227">
    <property type="component" value="Unplaced"/>
</dbReference>